<evidence type="ECO:0000313" key="16">
    <source>
        <dbReference type="Proteomes" id="UP000266340"/>
    </source>
</evidence>
<dbReference type="SMART" id="SM00327">
    <property type="entry name" value="VWA"/>
    <property type="match status" value="1"/>
</dbReference>
<dbReference type="PROSITE" id="PS00018">
    <property type="entry name" value="EF_HAND_1"/>
    <property type="match status" value="1"/>
</dbReference>
<protein>
    <recommendedName>
        <fullName evidence="3">Intimin</fullName>
    </recommendedName>
    <alternativeName>
        <fullName evidence="9">Attaching and effacing protein</fullName>
    </alternativeName>
</protein>
<keyword evidence="11" id="KW-0472">Membrane</keyword>
<evidence type="ECO:0000256" key="9">
    <source>
        <dbReference type="ARBA" id="ARBA00029955"/>
    </source>
</evidence>
<dbReference type="CDD" id="cd00198">
    <property type="entry name" value="vWFA"/>
    <property type="match status" value="1"/>
</dbReference>
<dbReference type="InterPro" id="IPR003343">
    <property type="entry name" value="Big_2"/>
</dbReference>
<dbReference type="InterPro" id="IPR038175">
    <property type="entry name" value="CBM21_dom_sf"/>
</dbReference>
<evidence type="ECO:0000256" key="7">
    <source>
        <dbReference type="ARBA" id="ARBA00023026"/>
    </source>
</evidence>
<feature type="transmembrane region" description="Helical" evidence="11">
    <location>
        <begin position="1340"/>
        <end position="1359"/>
    </location>
</feature>
<feature type="transmembrane region" description="Helical" evidence="11">
    <location>
        <begin position="1304"/>
        <end position="1334"/>
    </location>
</feature>
<evidence type="ECO:0000256" key="8">
    <source>
        <dbReference type="ARBA" id="ARBA00023157"/>
    </source>
</evidence>
<keyword evidence="7" id="KW-0843">Virulence</keyword>
<dbReference type="Gene3D" id="2.60.40.1080">
    <property type="match status" value="1"/>
</dbReference>
<feature type="domain" description="Big-1" evidence="13">
    <location>
        <begin position="262"/>
        <end position="351"/>
    </location>
</feature>
<dbReference type="InterPro" id="IPR059100">
    <property type="entry name" value="TSP3_bac"/>
</dbReference>
<gene>
    <name evidence="15" type="ORF">D3H35_17340</name>
</gene>
<dbReference type="Pfam" id="PF02368">
    <property type="entry name" value="Big_2"/>
    <property type="match status" value="1"/>
</dbReference>
<feature type="domain" description="CBM21" evidence="14">
    <location>
        <begin position="37"/>
        <end position="145"/>
    </location>
</feature>
<evidence type="ECO:0000259" key="14">
    <source>
        <dbReference type="PROSITE" id="PS51159"/>
    </source>
</evidence>
<dbReference type="InterPro" id="IPR018247">
    <property type="entry name" value="EF_Hand_1_Ca_BS"/>
</dbReference>
<dbReference type="SUPFAM" id="SSF103647">
    <property type="entry name" value="TSP type-3 repeat"/>
    <property type="match status" value="1"/>
</dbReference>
<feature type="domain" description="Big-1" evidence="13">
    <location>
        <begin position="357"/>
        <end position="445"/>
    </location>
</feature>
<dbReference type="Gene3D" id="2.60.40.10">
    <property type="entry name" value="Immunoglobulins"/>
    <property type="match status" value="3"/>
</dbReference>
<name>A0A398CI91_9BACL</name>
<dbReference type="Pfam" id="PF18884">
    <property type="entry name" value="TSP3_bac"/>
    <property type="match status" value="5"/>
</dbReference>
<dbReference type="SMART" id="SM00634">
    <property type="entry name" value="BID_1"/>
    <property type="match status" value="2"/>
</dbReference>
<evidence type="ECO:0000256" key="6">
    <source>
        <dbReference type="ARBA" id="ARBA00022837"/>
    </source>
</evidence>
<organism evidence="15 16">
    <name type="scientific">Cohnella faecalis</name>
    <dbReference type="NCBI Taxonomy" id="2315694"/>
    <lineage>
        <taxon>Bacteria</taxon>
        <taxon>Bacillati</taxon>
        <taxon>Bacillota</taxon>
        <taxon>Bacilli</taxon>
        <taxon>Bacillales</taxon>
        <taxon>Paenibacillaceae</taxon>
        <taxon>Cohnella</taxon>
    </lineage>
</organism>
<dbReference type="InterPro" id="IPR008964">
    <property type="entry name" value="Invasin/intimin_cell_adhesion"/>
</dbReference>
<comment type="similarity">
    <text evidence="2">Belongs to the intimin/invasin family.</text>
</comment>
<dbReference type="Gene3D" id="2.60.40.2440">
    <property type="entry name" value="Carbohydrate binding type-21 domain"/>
    <property type="match status" value="2"/>
</dbReference>
<feature type="transmembrane region" description="Helical" evidence="11">
    <location>
        <begin position="1280"/>
        <end position="1297"/>
    </location>
</feature>
<dbReference type="Pfam" id="PF02369">
    <property type="entry name" value="Big_1"/>
    <property type="match status" value="1"/>
</dbReference>
<feature type="domain" description="CBM21" evidence="14">
    <location>
        <begin position="151"/>
        <end position="258"/>
    </location>
</feature>
<dbReference type="PANTHER" id="PTHR37467:SF1">
    <property type="entry name" value="EXPORTED CALCIUM-BINDING GLYCOPROTEIN"/>
    <property type="match status" value="1"/>
</dbReference>
<accession>A0A398CI91</accession>
<dbReference type="InterPro" id="IPR053180">
    <property type="entry name" value="Ca-binding_acidic-repeat"/>
</dbReference>
<dbReference type="PROSITE" id="PS51127">
    <property type="entry name" value="BIG1"/>
    <property type="match status" value="2"/>
</dbReference>
<dbReference type="InterPro" id="IPR013783">
    <property type="entry name" value="Ig-like_fold"/>
</dbReference>
<comment type="caution">
    <text evidence="15">The sequence shown here is derived from an EMBL/GenBank/DDBJ whole genome shotgun (WGS) entry which is preliminary data.</text>
</comment>
<evidence type="ECO:0000259" key="13">
    <source>
        <dbReference type="PROSITE" id="PS51127"/>
    </source>
</evidence>
<comment type="subcellular location">
    <subcellularLocation>
        <location evidence="1">Secreted</location>
    </subcellularLocation>
</comment>
<keyword evidence="4" id="KW-0964">Secreted</keyword>
<evidence type="ECO:0000256" key="11">
    <source>
        <dbReference type="SAM" id="Phobius"/>
    </source>
</evidence>
<dbReference type="SMART" id="SM00635">
    <property type="entry name" value="BID_2"/>
    <property type="match status" value="1"/>
</dbReference>
<dbReference type="Gene3D" id="3.40.50.410">
    <property type="entry name" value="von Willebrand factor, type A domain"/>
    <property type="match status" value="1"/>
</dbReference>
<dbReference type="InterPro" id="IPR005036">
    <property type="entry name" value="CBM21_dom"/>
</dbReference>
<dbReference type="InterPro" id="IPR028974">
    <property type="entry name" value="TSP_type-3_rpt"/>
</dbReference>
<feature type="region of interest" description="Disordered" evidence="10">
    <location>
        <begin position="664"/>
        <end position="697"/>
    </location>
</feature>
<dbReference type="Gene3D" id="4.10.1080.10">
    <property type="entry name" value="TSP type-3 repeat"/>
    <property type="match status" value="1"/>
</dbReference>
<dbReference type="EMBL" id="QXJM01000039">
    <property type="protein sequence ID" value="RIE02463.1"/>
    <property type="molecule type" value="Genomic_DNA"/>
</dbReference>
<keyword evidence="11" id="KW-1133">Transmembrane helix</keyword>
<dbReference type="Pfam" id="PF03370">
    <property type="entry name" value="CBM_21"/>
    <property type="match status" value="2"/>
</dbReference>
<dbReference type="Pfam" id="PF00092">
    <property type="entry name" value="VWA"/>
    <property type="match status" value="1"/>
</dbReference>
<dbReference type="Proteomes" id="UP000266340">
    <property type="component" value="Unassembled WGS sequence"/>
</dbReference>
<evidence type="ECO:0000256" key="1">
    <source>
        <dbReference type="ARBA" id="ARBA00004613"/>
    </source>
</evidence>
<dbReference type="SUPFAM" id="SSF49373">
    <property type="entry name" value="Invasin/intimin cell-adhesion fragments"/>
    <property type="match status" value="3"/>
</dbReference>
<keyword evidence="16" id="KW-1185">Reference proteome</keyword>
<evidence type="ECO:0000313" key="15">
    <source>
        <dbReference type="EMBL" id="RIE02463.1"/>
    </source>
</evidence>
<sequence>MEKKEKGSMKMRKWIVWSIIFAMLISLMPSAFDRSASAQSNAGQVKLLFAKTVKGCPSGCYEFSGAVEVANLAYQKQVYIHYKTNNGQWSDIPAAYAGKTEGNLEAWTFKQIIADTTSPVQFAIKYVVNGQTYWDNNNNQDYRIGGSSAPDRILAKSFVALDNAGYGPMNSFSGRIYLKNIAYSKQVKIRYSTDNWASYLEQPAAYAGMLPNSNNSLEYWDFNVNLPSHAGDVKFAIAYMVNGVTYWDNNFKQDHRIGKPALLTLTSPAGPAPVGLPTTARLRVLDTFNNPIRQTPVLLSATGQAALPASVTTDMNGEANVPVSNERAETTTVTATIGGSAVSGSTSIQFVPGMPYSLSLQAEPASLSVGQLANIKATLHDRFGNGIPDYTLQLTATGSLAVPASAVTDYLGEAVFQASNTAVETSVITVSTASGPKAVTQITTTVPAVGIMFDKPAIDLFEDETEQLNVIFTPDNSSNKKVAWSSSDSTVASVTSEGLVTAHAEGTATITAVSEDGGHTATSTVTVNSSVPQPPVVGMQTYDGFVVLNWAADNKMTYTVKRKGFGEYKDIATVSSSVYEDRSIVIDGGYHYTVVVTNRKGESAVSNEVYAEVAIPDSDSDGLNNNLEASYGTNPQLADTDGDGLPDGCEIIILKTDALLPDSNGDGTADGLEDADQDGLSNTDELALGTNPLQQDTDKDGLLDGFEVHTFGTDPKNPDTDGDGVTDGQEFVLGTNPLAADSDGDGTADNEESYAQTTVASLDNETANPNNIATQVAVSFEGQPGKTTITNMFGKDYGTSRVAGLASDPVDFHTDGSFDQATITFAYDESLLGATNPNDLAVAWFDEDNQRIELLPSTVDTVNHTVATEVTHFSQYLLIDRKEWFDAWRQELPYKRGSGTPETQYYDIVFAIDSSGSMDWNDPTNLRQEAAKKFVQAFLSEDQGAVVDLDSYATIKIHLTKNKDSINGAIDSIDSSGGTNIDSAVNAGIDELLSGYAQPRNKKIIILLTDGEGTYYSSTTTRAIQNQIQVYTVGLGYSIDTVLLNSIAQQTGGKYYQIATSDQLKDAFDRIEDDTIGQIDPTDLDEDGLPDTVETIGMRTYWGEIIHTDPTNPDTDGDGVLDGYEADEFIAPQVPSPYPPQYGVTRYPYFTFISDPRYADVDEDLINDDYDDTPYESDLPDFSFIEDFFEESALGQSLSFLAEKAGHNNIEDGLVEYVKNTVRTLRLYRLTDEDIAMFFEGVMVGVDDNLFFGAAQGIKDLTVGYIPPEDNYYFMRGKTYTDAAFIAGFAMATFGSGDAARASFALAGIAGTMALATSALALTGGGIVVSGALATEAVTAAAGGLVLAGVALVTETMYLRSQDILKADSAKLSSAVASDNSAVWSKMAPVERGKFFNDKYGHNLDVPPCNCFPVMDHLDSVNRIIKSRKSIDQSLKSYTSLKKALRQELRRINRFKRDHRMGVEVTEDAYDSKTFEIVLRKDIALTPQQWDDINDARKYAEEISKGNKPISINIILD</sequence>
<reference evidence="15 16" key="1">
    <citation type="submission" date="2018-09" db="EMBL/GenBank/DDBJ databases">
        <title>Cohnella cavernae sp. nov., isolated from a karst cave.</title>
        <authorList>
            <person name="Zhu H."/>
        </authorList>
    </citation>
    <scope>NUCLEOTIDE SEQUENCE [LARGE SCALE GENOMIC DNA]</scope>
    <source>
        <strain evidence="15 16">K2E09-144</strain>
    </source>
</reference>
<evidence type="ECO:0000256" key="10">
    <source>
        <dbReference type="SAM" id="MobiDB-lite"/>
    </source>
</evidence>
<dbReference type="PANTHER" id="PTHR37467">
    <property type="entry name" value="EXPORTED CALCIUM-BINDING GLYCOPROTEIN-RELATED"/>
    <property type="match status" value="1"/>
</dbReference>
<dbReference type="Gene3D" id="3.40.1350.110">
    <property type="match status" value="1"/>
</dbReference>
<evidence type="ECO:0000259" key="12">
    <source>
        <dbReference type="PROSITE" id="PS50234"/>
    </source>
</evidence>
<evidence type="ECO:0000256" key="5">
    <source>
        <dbReference type="ARBA" id="ARBA00022729"/>
    </source>
</evidence>
<dbReference type="InterPro" id="IPR036465">
    <property type="entry name" value="vWFA_dom_sf"/>
</dbReference>
<feature type="domain" description="VWFA" evidence="12">
    <location>
        <begin position="907"/>
        <end position="1071"/>
    </location>
</feature>
<keyword evidence="11" id="KW-0812">Transmembrane</keyword>
<dbReference type="InterPro" id="IPR003344">
    <property type="entry name" value="Big_1_dom"/>
</dbReference>
<dbReference type="PROSITE" id="PS50234">
    <property type="entry name" value="VWFA"/>
    <property type="match status" value="1"/>
</dbReference>
<dbReference type="GO" id="GO:0005509">
    <property type="term" value="F:calcium ion binding"/>
    <property type="evidence" value="ECO:0007669"/>
    <property type="project" value="InterPro"/>
</dbReference>
<evidence type="ECO:0000256" key="3">
    <source>
        <dbReference type="ARBA" id="ARBA00017346"/>
    </source>
</evidence>
<proteinExistence type="inferred from homology"/>
<keyword evidence="5" id="KW-0732">Signal</keyword>
<keyword evidence="6" id="KW-0106">Calcium</keyword>
<dbReference type="SUPFAM" id="SSF53300">
    <property type="entry name" value="vWA-like"/>
    <property type="match status" value="1"/>
</dbReference>
<evidence type="ECO:0000256" key="4">
    <source>
        <dbReference type="ARBA" id="ARBA00022525"/>
    </source>
</evidence>
<evidence type="ECO:0000256" key="2">
    <source>
        <dbReference type="ARBA" id="ARBA00010116"/>
    </source>
</evidence>
<dbReference type="InterPro" id="IPR002035">
    <property type="entry name" value="VWF_A"/>
</dbReference>
<keyword evidence="8" id="KW-1015">Disulfide bond</keyword>
<dbReference type="PROSITE" id="PS51159">
    <property type="entry name" value="CBM21"/>
    <property type="match status" value="2"/>
</dbReference>